<dbReference type="EC" id="2.7.1.11" evidence="5"/>
<dbReference type="PANTHER" id="PTHR13697">
    <property type="entry name" value="PHOSPHOFRUCTOKINASE"/>
    <property type="match status" value="1"/>
</dbReference>
<dbReference type="InterPro" id="IPR009161">
    <property type="entry name" value="6-Pfructokinase_euk"/>
</dbReference>
<evidence type="ECO:0000256" key="11">
    <source>
        <dbReference type="ARBA" id="ARBA00022777"/>
    </source>
</evidence>
<dbReference type="PIRSF" id="PIRSF000533">
    <property type="entry name" value="ATP_PFK_euk"/>
    <property type="match status" value="1"/>
</dbReference>
<name>A0A2N9JHE3_9ACTN</name>
<dbReference type="FunFam" id="3.40.50.460:FF:000007">
    <property type="entry name" value="ATP-dependent 6-phosphofructokinase"/>
    <property type="match status" value="1"/>
</dbReference>
<comment type="similarity">
    <text evidence="15">Belongs to the phosphofructokinase type A (PFKA) family.</text>
</comment>
<dbReference type="GO" id="GO:0030388">
    <property type="term" value="P:fructose 1,6-bisphosphate metabolic process"/>
    <property type="evidence" value="ECO:0007669"/>
    <property type="project" value="TreeGrafter"/>
</dbReference>
<proteinExistence type="inferred from homology"/>
<dbReference type="InterPro" id="IPR022953">
    <property type="entry name" value="ATP_PFK"/>
</dbReference>
<keyword evidence="11 18" id="KW-0418">Kinase</keyword>
<keyword evidence="14" id="KW-0324">Glycolysis</keyword>
<dbReference type="InterPro" id="IPR035966">
    <property type="entry name" value="PKF_sf"/>
</dbReference>
<evidence type="ECO:0000259" key="17">
    <source>
        <dbReference type="Pfam" id="PF00365"/>
    </source>
</evidence>
<keyword evidence="13" id="KW-0460">Magnesium</keyword>
<accession>A0A2N9JHE3</accession>
<dbReference type="GO" id="GO:0005945">
    <property type="term" value="C:6-phosphofructokinase complex"/>
    <property type="evidence" value="ECO:0007669"/>
    <property type="project" value="TreeGrafter"/>
</dbReference>
<evidence type="ECO:0000256" key="13">
    <source>
        <dbReference type="ARBA" id="ARBA00022842"/>
    </source>
</evidence>
<evidence type="ECO:0000256" key="8">
    <source>
        <dbReference type="ARBA" id="ARBA00022679"/>
    </source>
</evidence>
<keyword evidence="19" id="KW-1185">Reference proteome</keyword>
<comment type="cofactor">
    <cofactor evidence="1">
        <name>Mg(2+)</name>
        <dbReference type="ChEBI" id="CHEBI:18420"/>
    </cofactor>
</comment>
<dbReference type="GO" id="GO:0042802">
    <property type="term" value="F:identical protein binding"/>
    <property type="evidence" value="ECO:0007669"/>
    <property type="project" value="TreeGrafter"/>
</dbReference>
<dbReference type="Pfam" id="PF00365">
    <property type="entry name" value="PFK"/>
    <property type="match status" value="2"/>
</dbReference>
<evidence type="ECO:0000256" key="12">
    <source>
        <dbReference type="ARBA" id="ARBA00022840"/>
    </source>
</evidence>
<evidence type="ECO:0000256" key="10">
    <source>
        <dbReference type="ARBA" id="ARBA00022741"/>
    </source>
</evidence>
<feature type="domain" description="Phosphofructokinase" evidence="17">
    <location>
        <begin position="10"/>
        <end position="317"/>
    </location>
</feature>
<gene>
    <name evidence="18" type="ORF">MPLG2_2474</name>
</gene>
<keyword evidence="8 18" id="KW-0808">Transferase</keyword>
<evidence type="ECO:0000256" key="1">
    <source>
        <dbReference type="ARBA" id="ARBA00001946"/>
    </source>
</evidence>
<keyword evidence="9" id="KW-0479">Metal-binding</keyword>
<dbReference type="GO" id="GO:0046872">
    <property type="term" value="F:metal ion binding"/>
    <property type="evidence" value="ECO:0007669"/>
    <property type="project" value="UniProtKB-KW"/>
</dbReference>
<dbReference type="GO" id="GO:0061621">
    <property type="term" value="P:canonical glycolysis"/>
    <property type="evidence" value="ECO:0007669"/>
    <property type="project" value="TreeGrafter"/>
</dbReference>
<evidence type="ECO:0000256" key="16">
    <source>
        <dbReference type="ARBA" id="ARBA00048070"/>
    </source>
</evidence>
<dbReference type="OrthoDB" id="9802503at2"/>
<comment type="subcellular location">
    <subcellularLocation>
        <location evidence="3">Cytoplasm</location>
    </subcellularLocation>
</comment>
<evidence type="ECO:0000256" key="5">
    <source>
        <dbReference type="ARBA" id="ARBA00012055"/>
    </source>
</evidence>
<evidence type="ECO:0000256" key="9">
    <source>
        <dbReference type="ARBA" id="ARBA00022723"/>
    </source>
</evidence>
<dbReference type="Proteomes" id="UP000238164">
    <property type="component" value="Chromosome 1"/>
</dbReference>
<dbReference type="GO" id="GO:0006002">
    <property type="term" value="P:fructose 6-phosphate metabolic process"/>
    <property type="evidence" value="ECO:0007669"/>
    <property type="project" value="InterPro"/>
</dbReference>
<evidence type="ECO:0000313" key="19">
    <source>
        <dbReference type="Proteomes" id="UP000238164"/>
    </source>
</evidence>
<evidence type="ECO:0000256" key="4">
    <source>
        <dbReference type="ARBA" id="ARBA00004679"/>
    </source>
</evidence>
<dbReference type="FunFam" id="3.40.50.460:FF:000008">
    <property type="entry name" value="ATP-dependent 6-phosphofructokinase"/>
    <property type="match status" value="1"/>
</dbReference>
<dbReference type="UniPathway" id="UPA00109">
    <property type="reaction ID" value="UER00182"/>
</dbReference>
<organism evidence="18 19">
    <name type="scientific">Micropruina glycogenica</name>
    <dbReference type="NCBI Taxonomy" id="75385"/>
    <lineage>
        <taxon>Bacteria</taxon>
        <taxon>Bacillati</taxon>
        <taxon>Actinomycetota</taxon>
        <taxon>Actinomycetes</taxon>
        <taxon>Propionibacteriales</taxon>
        <taxon>Nocardioidaceae</taxon>
        <taxon>Micropruina</taxon>
    </lineage>
</organism>
<comment type="function">
    <text evidence="2">Catalyzes the phosphorylation of D-fructose 6-phosphate to fructose 1,6-bisphosphate by ATP, the first committing step of glycolysis.</text>
</comment>
<dbReference type="PANTHER" id="PTHR13697:SF4">
    <property type="entry name" value="ATP-DEPENDENT 6-PHOSPHOFRUCTOKINASE"/>
    <property type="match status" value="1"/>
</dbReference>
<keyword evidence="12" id="KW-0067">ATP-binding</keyword>
<dbReference type="AlphaFoldDB" id="A0A2N9JHE3"/>
<dbReference type="InterPro" id="IPR000023">
    <property type="entry name" value="Phosphofructokinase_dom"/>
</dbReference>
<keyword evidence="6" id="KW-0963">Cytoplasm</keyword>
<dbReference type="EMBL" id="LT985188">
    <property type="protein sequence ID" value="SPD87504.1"/>
    <property type="molecule type" value="Genomic_DNA"/>
</dbReference>
<dbReference type="RefSeq" id="WP_105186223.1">
    <property type="nucleotide sequence ID" value="NZ_BAAAGO010000031.1"/>
</dbReference>
<dbReference type="Gene3D" id="3.40.50.460">
    <property type="entry name" value="Phosphofructokinase domain"/>
    <property type="match status" value="2"/>
</dbReference>
<dbReference type="PRINTS" id="PR00476">
    <property type="entry name" value="PHFRCTKINASE"/>
</dbReference>
<comment type="catalytic activity">
    <reaction evidence="16">
        <text>beta-D-fructose 6-phosphate + ATP = beta-D-fructose 1,6-bisphosphate + ADP + H(+)</text>
        <dbReference type="Rhea" id="RHEA:16109"/>
        <dbReference type="ChEBI" id="CHEBI:15378"/>
        <dbReference type="ChEBI" id="CHEBI:30616"/>
        <dbReference type="ChEBI" id="CHEBI:32966"/>
        <dbReference type="ChEBI" id="CHEBI:57634"/>
        <dbReference type="ChEBI" id="CHEBI:456216"/>
        <dbReference type="EC" id="2.7.1.11"/>
    </reaction>
</comment>
<dbReference type="NCBIfam" id="TIGR02478">
    <property type="entry name" value="6PF1K_euk"/>
    <property type="match status" value="1"/>
</dbReference>
<keyword evidence="7" id="KW-0021">Allosteric enzyme</keyword>
<evidence type="ECO:0000256" key="2">
    <source>
        <dbReference type="ARBA" id="ARBA00002659"/>
    </source>
</evidence>
<feature type="domain" description="Phosphofructokinase" evidence="17">
    <location>
        <begin position="395"/>
        <end position="678"/>
    </location>
</feature>
<dbReference type="InterPro" id="IPR015912">
    <property type="entry name" value="Phosphofructokinase_CS"/>
</dbReference>
<dbReference type="GO" id="GO:0016208">
    <property type="term" value="F:AMP binding"/>
    <property type="evidence" value="ECO:0007669"/>
    <property type="project" value="TreeGrafter"/>
</dbReference>
<reference evidence="18 19" key="1">
    <citation type="submission" date="2018-02" db="EMBL/GenBank/DDBJ databases">
        <authorList>
            <person name="Cohen D.B."/>
            <person name="Kent A.D."/>
        </authorList>
    </citation>
    <scope>NUCLEOTIDE SEQUENCE [LARGE SCALE GENOMIC DNA]</scope>
    <source>
        <strain evidence="18">1</strain>
    </source>
</reference>
<dbReference type="GO" id="GO:0048029">
    <property type="term" value="F:monosaccharide binding"/>
    <property type="evidence" value="ECO:0007669"/>
    <property type="project" value="TreeGrafter"/>
</dbReference>
<sequence length="743" mass="80193">MTEQIGAGKRIGILTSGGDAQGMNAAVRAVVRTAISLGAEVYAVFEGYQGMIDGGAGIRRFGWDDVGNVLHRGGTVIGTFRSKDFRERAGRRAAARNLLANGIDRLVVIGGDGSLSGLDLFRTEWPDLLAELVEAGELDQEVADAHPALMIAGLVGSIDNDLVGTDMTIGADSALHRIVDAIDDLASTAASHQRSFVVEVMGRHCGYLALMAAVAGGCDYVLIPEDPPEAGWEERMCAELARGRAAGRRDSIVVVAEGATDREGNAITSEQVRQIIEQRLGEDTRVTILGHVQRGGRPSAFDRWCSTWLGYEAVRALLAADPGSEGHVFGIRGNRVAAVPLMDAVRNTREVSHLIDAGDYTAAMAARGQSFGVMAQLLRELTEPSRITVNEAGKRIGIMHAGGLAPGMNTAARAAVRLGISRGHTMLGVRDGFPGLRDGRITELAWADVEAWTADGGANLGLRRTIPGIEELYPIGRQLENHQVDALLMIGGWNGYQAMYRLHDERDRYPAFRIPLMCVPASIDNNLPGSELAIGADTALNVIVEAIDRIKQSAAATRRSFVVETMGRYCGYLALMGGLAGGSERVYLHEEGITLAQLNRDIEWLRRSFARGRSLFLAVRNERANEEYTTDVIARMLRAESGGVYDVRQSVLGHQQQGGSPSPFDRLMATRLVGHALDKIAEQLDAGADGSYLVGLTGSRVKDVPMGDMMSLMNTTVRRPHDQWWLRLREVVTAVSDEPEPQS</sequence>
<keyword evidence="10" id="KW-0547">Nucleotide-binding</keyword>
<dbReference type="GO" id="GO:0003872">
    <property type="term" value="F:6-phosphofructokinase activity"/>
    <property type="evidence" value="ECO:0007669"/>
    <property type="project" value="UniProtKB-EC"/>
</dbReference>
<evidence type="ECO:0000256" key="7">
    <source>
        <dbReference type="ARBA" id="ARBA00022533"/>
    </source>
</evidence>
<dbReference type="KEGG" id="mgg:MPLG2_2474"/>
<evidence type="ECO:0000256" key="14">
    <source>
        <dbReference type="ARBA" id="ARBA00023152"/>
    </source>
</evidence>
<evidence type="ECO:0000256" key="6">
    <source>
        <dbReference type="ARBA" id="ARBA00022490"/>
    </source>
</evidence>
<dbReference type="GO" id="GO:0005524">
    <property type="term" value="F:ATP binding"/>
    <property type="evidence" value="ECO:0007669"/>
    <property type="project" value="UniProtKB-KW"/>
</dbReference>
<evidence type="ECO:0000256" key="3">
    <source>
        <dbReference type="ARBA" id="ARBA00004496"/>
    </source>
</evidence>
<dbReference type="GO" id="GO:0070095">
    <property type="term" value="F:fructose-6-phosphate binding"/>
    <property type="evidence" value="ECO:0007669"/>
    <property type="project" value="TreeGrafter"/>
</dbReference>
<dbReference type="PROSITE" id="PS00433">
    <property type="entry name" value="PHOSPHOFRUCTOKINASE"/>
    <property type="match status" value="2"/>
</dbReference>
<dbReference type="SUPFAM" id="SSF53784">
    <property type="entry name" value="Phosphofructokinase"/>
    <property type="match status" value="2"/>
</dbReference>
<evidence type="ECO:0000313" key="18">
    <source>
        <dbReference type="EMBL" id="SPD87504.1"/>
    </source>
</evidence>
<protein>
    <recommendedName>
        <fullName evidence="5">6-phosphofructokinase</fullName>
        <ecNumber evidence="5">2.7.1.11</ecNumber>
    </recommendedName>
</protein>
<evidence type="ECO:0000256" key="15">
    <source>
        <dbReference type="ARBA" id="ARBA00038478"/>
    </source>
</evidence>
<comment type="pathway">
    <text evidence="4">Carbohydrate degradation; glycolysis; D-glyceraldehyde 3-phosphate and glycerone phosphate from D-glucose: step 3/4.</text>
</comment>
<dbReference type="Gene3D" id="3.40.50.450">
    <property type="match status" value="2"/>
</dbReference>